<keyword evidence="1" id="KW-0614">Plasmid</keyword>
<evidence type="ECO:0000313" key="1">
    <source>
        <dbReference type="EMBL" id="QSM62326.1"/>
    </source>
</evidence>
<dbReference type="AlphaFoldDB" id="A0A899NFY1"/>
<geneLocation type="plasmid" evidence="1">
    <name>pM2-1</name>
</geneLocation>
<sequence length="29" mass="3243">MRRAKKFDSKPAPDGVGFFVRKASAFNVD</sequence>
<gene>
    <name evidence="1" type="ORF">EKPLLCFL_00091</name>
</gene>
<dbReference type="EMBL" id="MT813046">
    <property type="protein sequence ID" value="QSM62326.1"/>
    <property type="molecule type" value="Genomic_DNA"/>
</dbReference>
<organism evidence="1">
    <name type="scientific">Providencia stuartii</name>
    <dbReference type="NCBI Taxonomy" id="588"/>
    <lineage>
        <taxon>Bacteria</taxon>
        <taxon>Pseudomonadati</taxon>
        <taxon>Pseudomonadota</taxon>
        <taxon>Gammaproteobacteria</taxon>
        <taxon>Enterobacterales</taxon>
        <taxon>Morganellaceae</taxon>
        <taxon>Providencia</taxon>
    </lineage>
</organism>
<protein>
    <submittedName>
        <fullName evidence="1">Uncharacterized protein</fullName>
    </submittedName>
</protein>
<proteinExistence type="predicted"/>
<name>A0A899NFY1_PROST</name>
<reference evidence="1" key="1">
    <citation type="submission" date="2020-07" db="EMBL/GenBank/DDBJ databases">
        <title>Persistence and transmission of plasmid-borne blaNDM genes carried by diverse species of Enterobacterium in a Chinese goose farm.</title>
        <authorList>
            <person name="Fang L.-X."/>
            <person name="Cen D.-J."/>
        </authorList>
    </citation>
    <scope>NUCLEOTIDE SEQUENCE</scope>
    <source>
        <strain evidence="1">M2</strain>
        <plasmid evidence="1">pM2-1</plasmid>
    </source>
</reference>
<accession>A0A899NFY1</accession>